<evidence type="ECO:0000256" key="4">
    <source>
        <dbReference type="ARBA" id="ARBA00023172"/>
    </source>
</evidence>
<keyword evidence="2" id="KW-0229">DNA integration</keyword>
<comment type="similarity">
    <text evidence="1">Belongs to the 'phage' integrase family.</text>
</comment>
<accession>A0A368YMJ2</accession>
<dbReference type="Gene3D" id="1.10.443.10">
    <property type="entry name" value="Intergrase catalytic core"/>
    <property type="match status" value="1"/>
</dbReference>
<dbReference type="InterPro" id="IPR013762">
    <property type="entry name" value="Integrase-like_cat_sf"/>
</dbReference>
<feature type="compositionally biased region" description="Low complexity" evidence="5">
    <location>
        <begin position="252"/>
        <end position="270"/>
    </location>
</feature>
<organism evidence="7 8">
    <name type="scientific">Paracoccus lutimaris</name>
    <dbReference type="NCBI Taxonomy" id="1490030"/>
    <lineage>
        <taxon>Bacteria</taxon>
        <taxon>Pseudomonadati</taxon>
        <taxon>Pseudomonadota</taxon>
        <taxon>Alphaproteobacteria</taxon>
        <taxon>Rhodobacterales</taxon>
        <taxon>Paracoccaceae</taxon>
        <taxon>Paracoccus</taxon>
    </lineage>
</organism>
<feature type="region of interest" description="Disordered" evidence="5">
    <location>
        <begin position="228"/>
        <end position="278"/>
    </location>
</feature>
<sequence length="645" mass="72093">MGIQMHTFRRGATYTWRKRLPASLGGGVFQISLRTTNPLIGRRLATILCAESCAVVDAMIHDGLNKDEARKLLVAVIAREHHKIAALRLAEAENPAAGAWERAKSADWAMGKALSLLAERGASGCHLTDADRVAMQTEGRSDSDIKMLERVLDQEARNYAEDPRQGLNNRSFSMMRHILGREQFSALELIHGRQIYYRGRGAVLLSGSEQSISEQETREAAELARCDFGSDQDQPPASRQGRENPTADDGGASHSSWPAPSADPSPAAIATQAGTDPPAYDPALMALVGRLMDDKRRQKMSEPMITQMTQSFRIFAEATHVSDIRFLRQEHIARFVEVMHKMPVHHGKSPKQRDKPLSEILKNPLNQPVGLSATTINRNLGYLGQLLIKGRSEGFRNLGDLDPGSLRQRKTRRERDERPPFSAEDVQAIFRHPIWHGYRSKGKWHEPGNVVLRDGLYWLPMIAALSGARRGEIAGLKAAEILTVDDIPCMMLQINANRGLKNLTSARLVPLHPQLLEMGLVAWAQDRMLRDGPRADLFPDMRPQKLPPIEQATGDEEGGKFGDQINYRFNKLVDRQITTQRAEKTFHSFRHYVATQLGRMADVREQVRKDILGHAGGSMTEERYTETSPPDLMLAAISRLPWLPL</sequence>
<dbReference type="SUPFAM" id="SSF56349">
    <property type="entry name" value="DNA breaking-rejoining enzymes"/>
    <property type="match status" value="1"/>
</dbReference>
<dbReference type="PROSITE" id="PS51898">
    <property type="entry name" value="TYR_RECOMBINASE"/>
    <property type="match status" value="1"/>
</dbReference>
<dbReference type="Pfam" id="PF20172">
    <property type="entry name" value="DUF6538"/>
    <property type="match status" value="1"/>
</dbReference>
<dbReference type="OrthoDB" id="7222937at2"/>
<keyword evidence="8" id="KW-1185">Reference proteome</keyword>
<dbReference type="GO" id="GO:0006310">
    <property type="term" value="P:DNA recombination"/>
    <property type="evidence" value="ECO:0007669"/>
    <property type="project" value="UniProtKB-KW"/>
</dbReference>
<evidence type="ECO:0000256" key="3">
    <source>
        <dbReference type="ARBA" id="ARBA00023125"/>
    </source>
</evidence>
<dbReference type="EMBL" id="QPJL01000015">
    <property type="protein sequence ID" value="RCW81405.1"/>
    <property type="molecule type" value="Genomic_DNA"/>
</dbReference>
<protein>
    <submittedName>
        <fullName evidence="7">Phage integrase family protein</fullName>
    </submittedName>
</protein>
<evidence type="ECO:0000313" key="7">
    <source>
        <dbReference type="EMBL" id="RCW81405.1"/>
    </source>
</evidence>
<proteinExistence type="inferred from homology"/>
<reference evidence="7 8" key="1">
    <citation type="submission" date="2018-07" db="EMBL/GenBank/DDBJ databases">
        <title>Genomic Encyclopedia of Type Strains, Phase III (KMG-III): the genomes of soil and plant-associated and newly described type strains.</title>
        <authorList>
            <person name="Whitman W."/>
        </authorList>
    </citation>
    <scope>NUCLEOTIDE SEQUENCE [LARGE SCALE GENOMIC DNA]</scope>
    <source>
        <strain evidence="7 8">CECT 8525</strain>
    </source>
</reference>
<dbReference type="InterPro" id="IPR046668">
    <property type="entry name" value="DUF6538"/>
</dbReference>
<dbReference type="Proteomes" id="UP000253345">
    <property type="component" value="Unassembled WGS sequence"/>
</dbReference>
<gene>
    <name evidence="7" type="ORF">DFP89_11582</name>
</gene>
<dbReference type="AlphaFoldDB" id="A0A368YMJ2"/>
<evidence type="ECO:0000256" key="5">
    <source>
        <dbReference type="SAM" id="MobiDB-lite"/>
    </source>
</evidence>
<keyword evidence="4" id="KW-0233">DNA recombination</keyword>
<feature type="region of interest" description="Disordered" evidence="5">
    <location>
        <begin position="536"/>
        <end position="557"/>
    </location>
</feature>
<evidence type="ECO:0000256" key="2">
    <source>
        <dbReference type="ARBA" id="ARBA00022908"/>
    </source>
</evidence>
<comment type="caution">
    <text evidence="7">The sequence shown here is derived from an EMBL/GenBank/DDBJ whole genome shotgun (WGS) entry which is preliminary data.</text>
</comment>
<dbReference type="Pfam" id="PF00589">
    <property type="entry name" value="Phage_integrase"/>
    <property type="match status" value="1"/>
</dbReference>
<evidence type="ECO:0000313" key="8">
    <source>
        <dbReference type="Proteomes" id="UP000253345"/>
    </source>
</evidence>
<keyword evidence="3" id="KW-0238">DNA-binding</keyword>
<dbReference type="InterPro" id="IPR002104">
    <property type="entry name" value="Integrase_catalytic"/>
</dbReference>
<dbReference type="InterPro" id="IPR050090">
    <property type="entry name" value="Tyrosine_recombinase_XerCD"/>
</dbReference>
<dbReference type="PANTHER" id="PTHR30349:SF41">
    <property type="entry name" value="INTEGRASE_RECOMBINASE PROTEIN MJ0367-RELATED"/>
    <property type="match status" value="1"/>
</dbReference>
<dbReference type="InterPro" id="IPR011010">
    <property type="entry name" value="DNA_brk_join_enz"/>
</dbReference>
<feature type="domain" description="Tyr recombinase" evidence="6">
    <location>
        <begin position="416"/>
        <end position="637"/>
    </location>
</feature>
<evidence type="ECO:0000256" key="1">
    <source>
        <dbReference type="ARBA" id="ARBA00008857"/>
    </source>
</evidence>
<evidence type="ECO:0000259" key="6">
    <source>
        <dbReference type="PROSITE" id="PS51898"/>
    </source>
</evidence>
<dbReference type="CDD" id="cd01184">
    <property type="entry name" value="INT_C_like_1"/>
    <property type="match status" value="1"/>
</dbReference>
<dbReference type="RefSeq" id="WP_114349981.1">
    <property type="nucleotide sequence ID" value="NZ_QPJL01000015.1"/>
</dbReference>
<dbReference type="GO" id="GO:0015074">
    <property type="term" value="P:DNA integration"/>
    <property type="evidence" value="ECO:0007669"/>
    <property type="project" value="UniProtKB-KW"/>
</dbReference>
<dbReference type="GO" id="GO:0003677">
    <property type="term" value="F:DNA binding"/>
    <property type="evidence" value="ECO:0007669"/>
    <property type="project" value="UniProtKB-KW"/>
</dbReference>
<dbReference type="PANTHER" id="PTHR30349">
    <property type="entry name" value="PHAGE INTEGRASE-RELATED"/>
    <property type="match status" value="1"/>
</dbReference>
<feature type="region of interest" description="Disordered" evidence="5">
    <location>
        <begin position="399"/>
        <end position="421"/>
    </location>
</feature>
<name>A0A368YMJ2_9RHOB</name>